<dbReference type="PANTHER" id="PTHR43884:SF19">
    <property type="entry name" value="ACYL-COA DEHYDROGENASE FADE4-RELATED"/>
    <property type="match status" value="1"/>
</dbReference>
<feature type="domain" description="Acyl-CoA dehydrogenase/oxidase N-terminal" evidence="2">
    <location>
        <begin position="18"/>
        <end position="112"/>
    </location>
</feature>
<dbReference type="Gene3D" id="1.20.140.10">
    <property type="entry name" value="Butyryl-CoA Dehydrogenase, subunit A, domain 3"/>
    <property type="match status" value="1"/>
</dbReference>
<dbReference type="InterPro" id="IPR046373">
    <property type="entry name" value="Acyl-CoA_Oxase/DH_mid-dom_sf"/>
</dbReference>
<dbReference type="InterPro" id="IPR036250">
    <property type="entry name" value="AcylCo_DH-like_C"/>
</dbReference>
<organism evidence="4">
    <name type="scientific">hydrocarbon metagenome</name>
    <dbReference type="NCBI Taxonomy" id="938273"/>
    <lineage>
        <taxon>unclassified sequences</taxon>
        <taxon>metagenomes</taxon>
        <taxon>ecological metagenomes</taxon>
    </lineage>
</organism>
<comment type="caution">
    <text evidence="4">The sequence shown here is derived from an EMBL/GenBank/DDBJ whole genome shotgun (WGS) entry which is preliminary data.</text>
</comment>
<dbReference type="AlphaFoldDB" id="A0A0W8FQT5"/>
<dbReference type="PROSITE" id="PS00073">
    <property type="entry name" value="ACYL_COA_DH_2"/>
    <property type="match status" value="1"/>
</dbReference>
<dbReference type="GO" id="GO:0016937">
    <property type="term" value="F:short-chain fatty acyl-CoA dehydrogenase activity"/>
    <property type="evidence" value="ECO:0007669"/>
    <property type="project" value="UniProtKB-EC"/>
</dbReference>
<dbReference type="PANTHER" id="PTHR43884">
    <property type="entry name" value="ACYL-COA DEHYDROGENASE"/>
    <property type="match status" value="1"/>
</dbReference>
<dbReference type="InterPro" id="IPR037069">
    <property type="entry name" value="AcylCoA_DH/ox_N_sf"/>
</dbReference>
<reference evidence="4" key="1">
    <citation type="journal article" date="2015" name="Proc. Natl. Acad. Sci. U.S.A.">
        <title>Networks of energetic and metabolic interactions define dynamics in microbial communities.</title>
        <authorList>
            <person name="Embree M."/>
            <person name="Liu J.K."/>
            <person name="Al-Bassam M.M."/>
            <person name="Zengler K."/>
        </authorList>
    </citation>
    <scope>NUCLEOTIDE SEQUENCE</scope>
</reference>
<name>A0A0W8FQT5_9ZZZZ</name>
<dbReference type="SUPFAM" id="SSF47203">
    <property type="entry name" value="Acyl-CoA dehydrogenase C-terminal domain-like"/>
    <property type="match status" value="1"/>
</dbReference>
<evidence type="ECO:0000259" key="2">
    <source>
        <dbReference type="Pfam" id="PF02771"/>
    </source>
</evidence>
<keyword evidence="1 4" id="KW-0560">Oxidoreductase</keyword>
<evidence type="ECO:0000259" key="3">
    <source>
        <dbReference type="Pfam" id="PF08028"/>
    </source>
</evidence>
<feature type="domain" description="Acyl-CoA dehydrogenase C-terminal" evidence="3">
    <location>
        <begin position="264"/>
        <end position="390"/>
    </location>
</feature>
<dbReference type="GO" id="GO:0005886">
    <property type="term" value="C:plasma membrane"/>
    <property type="evidence" value="ECO:0007669"/>
    <property type="project" value="TreeGrafter"/>
</dbReference>
<dbReference type="EC" id="1.3.8.1" evidence="4"/>
<protein>
    <submittedName>
        <fullName evidence="4">Butyryl-coa dehydrogenase</fullName>
        <ecNumber evidence="4">1.3.8.1</ecNumber>
    </submittedName>
</protein>
<evidence type="ECO:0000256" key="1">
    <source>
        <dbReference type="ARBA" id="ARBA00023002"/>
    </source>
</evidence>
<dbReference type="InterPro" id="IPR006089">
    <property type="entry name" value="Acyl-CoA_DH_CS"/>
</dbReference>
<dbReference type="Pfam" id="PF08028">
    <property type="entry name" value="Acyl-CoA_dh_2"/>
    <property type="match status" value="1"/>
</dbReference>
<dbReference type="GO" id="GO:0050660">
    <property type="term" value="F:flavin adenine dinucleotide binding"/>
    <property type="evidence" value="ECO:0007669"/>
    <property type="project" value="InterPro"/>
</dbReference>
<dbReference type="EMBL" id="LNQE01000914">
    <property type="protein sequence ID" value="KUG23288.1"/>
    <property type="molecule type" value="Genomic_DNA"/>
</dbReference>
<dbReference type="Gene3D" id="1.10.540.10">
    <property type="entry name" value="Acyl-CoA dehydrogenase/oxidase, N-terminal domain"/>
    <property type="match status" value="1"/>
</dbReference>
<dbReference type="SUPFAM" id="SSF56645">
    <property type="entry name" value="Acyl-CoA dehydrogenase NM domain-like"/>
    <property type="match status" value="1"/>
</dbReference>
<dbReference type="InterPro" id="IPR013786">
    <property type="entry name" value="AcylCoA_DH/ox_N"/>
</dbReference>
<sequence>MNKALDELFVYPKELVDEESKRIINVVRQWADKEIISKRQEYRENYEKLFTEKSKTLNLTIGLQRLILPEEHGGFGWNNPANAPGIASVLTEIGRADAAIGVATAVKYTILAAITMAPNFDKALCDALATVYCGEELKTFSLILPGMGNVGQDTPLFLGRSILASVEPEGDGYVVNGKNLRPINSGAVADLFCVVCADKTGKPCIAFVPGDNTNIVRGKTLLETGLNASSNADVSFNNVKIPRSYVISRQGVVEELYTWLNLLLGGVSVGTGMNFFEMVGDWSETRTIKGGYMMKENPLCASVLADVADEVFTSRLFLYDLAQTISKPNDWGQSGSQRVYTIAQVLGSKIQQNVMRAINRGLELMGSAGYSKEWHVEKHWRDIKTIQSYLCGVGAEAPVKMDTARFFFDCKDI</sequence>
<proteinExistence type="predicted"/>
<evidence type="ECO:0000313" key="4">
    <source>
        <dbReference type="EMBL" id="KUG23288.1"/>
    </source>
</evidence>
<dbReference type="InterPro" id="IPR013107">
    <property type="entry name" value="Acyl-CoA_DH_C"/>
</dbReference>
<dbReference type="Pfam" id="PF02771">
    <property type="entry name" value="Acyl-CoA_dh_N"/>
    <property type="match status" value="1"/>
</dbReference>
<accession>A0A0W8FQT5</accession>
<dbReference type="Gene3D" id="2.40.110.10">
    <property type="entry name" value="Butyryl-CoA Dehydrogenase, subunit A, domain 2"/>
    <property type="match status" value="1"/>
</dbReference>
<dbReference type="InterPro" id="IPR009100">
    <property type="entry name" value="AcylCoA_DH/oxidase_NM_dom_sf"/>
</dbReference>
<gene>
    <name evidence="4" type="ORF">ASZ90_006949</name>
</gene>